<evidence type="ECO:0000256" key="4">
    <source>
        <dbReference type="ARBA" id="ARBA00023125"/>
    </source>
</evidence>
<accession>A0ABU9JSW2</accession>
<dbReference type="CDD" id="cd01108">
    <property type="entry name" value="HTH_CueR"/>
    <property type="match status" value="1"/>
</dbReference>
<evidence type="ECO:0000256" key="2">
    <source>
        <dbReference type="ARBA" id="ARBA00022490"/>
    </source>
</evidence>
<evidence type="ECO:0000313" key="9">
    <source>
        <dbReference type="Proteomes" id="UP001455088"/>
    </source>
</evidence>
<dbReference type="RefSeq" id="WP_102789315.1">
    <property type="nucleotide sequence ID" value="NZ_JBBYHY010000009.1"/>
</dbReference>
<reference evidence="8 9" key="1">
    <citation type="submission" date="2024-04" db="EMBL/GenBank/DDBJ databases">
        <title>Bacterial endophytes with biocontrol capabilities against important plant pathogens.</title>
        <authorList>
            <person name="Alayande K.A."/>
        </authorList>
    </citation>
    <scope>NUCLEOTIDE SEQUENCE [LARGE SCALE GENOMIC DNA]</scope>
    <source>
        <strain evidence="8 9">KV22</strain>
    </source>
</reference>
<evidence type="ECO:0000256" key="1">
    <source>
        <dbReference type="ARBA" id="ARBA00004496"/>
    </source>
</evidence>
<dbReference type="SUPFAM" id="SSF46955">
    <property type="entry name" value="Putative DNA-binding domain"/>
    <property type="match status" value="1"/>
</dbReference>
<evidence type="ECO:0000256" key="3">
    <source>
        <dbReference type="ARBA" id="ARBA00023015"/>
    </source>
</evidence>
<dbReference type="InterPro" id="IPR000551">
    <property type="entry name" value="MerR-type_HTH_dom"/>
</dbReference>
<evidence type="ECO:0000313" key="8">
    <source>
        <dbReference type="EMBL" id="MEL3955171.1"/>
    </source>
</evidence>
<name>A0ABU9JSW2_9GAMM</name>
<dbReference type="PROSITE" id="PS00552">
    <property type="entry name" value="HTH_MERR_1"/>
    <property type="match status" value="1"/>
</dbReference>
<keyword evidence="4" id="KW-0238">DNA-binding</keyword>
<dbReference type="InterPro" id="IPR009061">
    <property type="entry name" value="DNA-bd_dom_put_sf"/>
</dbReference>
<dbReference type="PROSITE" id="PS50937">
    <property type="entry name" value="HTH_MERR_2"/>
    <property type="match status" value="1"/>
</dbReference>
<evidence type="ECO:0000259" key="7">
    <source>
        <dbReference type="PROSITE" id="PS50937"/>
    </source>
</evidence>
<protein>
    <submittedName>
        <fullName evidence="8">Cu(I)-responsive transcriptional regulator</fullName>
    </submittedName>
</protein>
<dbReference type="InterPro" id="IPR047057">
    <property type="entry name" value="MerR_fam"/>
</dbReference>
<keyword evidence="5" id="KW-0804">Transcription</keyword>
<feature type="region of interest" description="Disordered" evidence="6">
    <location>
        <begin position="131"/>
        <end position="166"/>
    </location>
</feature>
<feature type="domain" description="HTH merR-type" evidence="7">
    <location>
        <begin position="1"/>
        <end position="69"/>
    </location>
</feature>
<dbReference type="SMART" id="SM00422">
    <property type="entry name" value="HTH_MERR"/>
    <property type="match status" value="1"/>
</dbReference>
<comment type="subcellular location">
    <subcellularLocation>
        <location evidence="1">Cytoplasm</location>
    </subcellularLocation>
</comment>
<dbReference type="PANTHER" id="PTHR30204">
    <property type="entry name" value="REDOX-CYCLING DRUG-SENSING TRANSCRIPTIONAL ACTIVATOR SOXR"/>
    <property type="match status" value="1"/>
</dbReference>
<dbReference type="Pfam" id="PF00376">
    <property type="entry name" value="MerR"/>
    <property type="match status" value="1"/>
</dbReference>
<proteinExistence type="predicted"/>
<dbReference type="EMBL" id="JBBYHY010000009">
    <property type="protein sequence ID" value="MEL3955171.1"/>
    <property type="molecule type" value="Genomic_DNA"/>
</dbReference>
<evidence type="ECO:0000256" key="5">
    <source>
        <dbReference type="ARBA" id="ARBA00023163"/>
    </source>
</evidence>
<comment type="caution">
    <text evidence="8">The sequence shown here is derived from an EMBL/GenBank/DDBJ whole genome shotgun (WGS) entry which is preliminary data.</text>
</comment>
<dbReference type="Pfam" id="PF09278">
    <property type="entry name" value="MerR-DNA-bind"/>
    <property type="match status" value="1"/>
</dbReference>
<sequence>MNIGEAATFSGVSAKMIRYYEQIGLIPPAARSEAGYRHYSPQDAHSLRFIRRARDLGFSVEQIGELLVLWRDRERASADVKAVALSHVAGLKAKIAELQAMVQTLEHLAEHCHGNDRPDCPIIADLAQPVSAPAETASAGKSRKTPLFGADTPVSSRGRAARKPRS</sequence>
<keyword evidence="2" id="KW-0963">Cytoplasm</keyword>
<dbReference type="NCBIfam" id="TIGR02044">
    <property type="entry name" value="CueR"/>
    <property type="match status" value="1"/>
</dbReference>
<gene>
    <name evidence="8" type="primary">cueR</name>
    <name evidence="8" type="ORF">AAE039_16560</name>
</gene>
<dbReference type="Gene3D" id="1.10.1660.10">
    <property type="match status" value="1"/>
</dbReference>
<dbReference type="InterPro" id="IPR015358">
    <property type="entry name" value="Tscrpt_reg_MerR_DNA-bd"/>
</dbReference>
<dbReference type="Proteomes" id="UP001455088">
    <property type="component" value="Unassembled WGS sequence"/>
</dbReference>
<evidence type="ECO:0000256" key="6">
    <source>
        <dbReference type="SAM" id="MobiDB-lite"/>
    </source>
</evidence>
<dbReference type="InterPro" id="IPR011789">
    <property type="entry name" value="CueR"/>
</dbReference>
<keyword evidence="3" id="KW-0805">Transcription regulation</keyword>
<organism evidence="8 9">
    <name type="scientific">Stenotrophomonas bentonitica</name>
    <dbReference type="NCBI Taxonomy" id="1450134"/>
    <lineage>
        <taxon>Bacteria</taxon>
        <taxon>Pseudomonadati</taxon>
        <taxon>Pseudomonadota</taxon>
        <taxon>Gammaproteobacteria</taxon>
        <taxon>Lysobacterales</taxon>
        <taxon>Lysobacteraceae</taxon>
        <taxon>Stenotrophomonas</taxon>
    </lineage>
</organism>
<dbReference type="PRINTS" id="PR00040">
    <property type="entry name" value="HTHMERR"/>
</dbReference>
<keyword evidence="9" id="KW-1185">Reference proteome</keyword>
<dbReference type="PANTHER" id="PTHR30204:SF94">
    <property type="entry name" value="HEAVY METAL-DEPENDENT TRANSCRIPTIONAL REGULATOR HI_0293-RELATED"/>
    <property type="match status" value="1"/>
</dbReference>